<proteinExistence type="inferred from homology"/>
<dbReference type="RefSeq" id="XP_013758893.1">
    <property type="nucleotide sequence ID" value="XM_013903439.1"/>
</dbReference>
<organism evidence="4 5">
    <name type="scientific">Thecamonas trahens ATCC 50062</name>
    <dbReference type="NCBI Taxonomy" id="461836"/>
    <lineage>
        <taxon>Eukaryota</taxon>
        <taxon>Apusozoa</taxon>
        <taxon>Apusomonadida</taxon>
        <taxon>Apusomonadidae</taxon>
        <taxon>Thecamonas</taxon>
    </lineage>
</organism>
<keyword evidence="5" id="KW-1185">Reference proteome</keyword>
<reference evidence="4 5" key="1">
    <citation type="submission" date="2010-05" db="EMBL/GenBank/DDBJ databases">
        <title>The Genome Sequence of Thecamonas trahens ATCC 50062.</title>
        <authorList>
            <consortium name="The Broad Institute Genome Sequencing Platform"/>
            <person name="Russ C."/>
            <person name="Cuomo C."/>
            <person name="Shea T."/>
            <person name="Young S.K."/>
            <person name="Zeng Q."/>
            <person name="Koehrsen M."/>
            <person name="Haas B."/>
            <person name="Borodovsky M."/>
            <person name="Guigo R."/>
            <person name="Alvarado L."/>
            <person name="Berlin A."/>
            <person name="Bochicchio J."/>
            <person name="Borenstein D."/>
            <person name="Chapman S."/>
            <person name="Chen Z."/>
            <person name="Freedman E."/>
            <person name="Gellesch M."/>
            <person name="Goldberg J."/>
            <person name="Griggs A."/>
            <person name="Gujja S."/>
            <person name="Heilman E."/>
            <person name="Heiman D."/>
            <person name="Hepburn T."/>
            <person name="Howarth C."/>
            <person name="Jen D."/>
            <person name="Larson L."/>
            <person name="Mehta T."/>
            <person name="Park D."/>
            <person name="Pearson M."/>
            <person name="Roberts A."/>
            <person name="Saif S."/>
            <person name="Shenoy N."/>
            <person name="Sisk P."/>
            <person name="Stolte C."/>
            <person name="Sykes S."/>
            <person name="Thomson T."/>
            <person name="Walk T."/>
            <person name="White J."/>
            <person name="Yandava C."/>
            <person name="Burger G."/>
            <person name="Gray M.W."/>
            <person name="Holland P.W.H."/>
            <person name="King N."/>
            <person name="Lang F.B.F."/>
            <person name="Roger A.J."/>
            <person name="Ruiz-Trillo I."/>
            <person name="Lander E."/>
            <person name="Nusbaum C."/>
        </authorList>
    </citation>
    <scope>NUCLEOTIDE SEQUENCE [LARGE SCALE GENOMIC DNA]</scope>
    <source>
        <strain evidence="4 5">ATCC 50062</strain>
    </source>
</reference>
<dbReference type="Pfam" id="PF01900">
    <property type="entry name" value="RNase_P_Rpp14"/>
    <property type="match status" value="1"/>
</dbReference>
<dbReference type="GO" id="GO:0030681">
    <property type="term" value="C:multimeric ribonuclease P complex"/>
    <property type="evidence" value="ECO:0007669"/>
    <property type="project" value="TreeGrafter"/>
</dbReference>
<dbReference type="PANTHER" id="PTHR15441">
    <property type="entry name" value="RIBONUCLEASE P PROTEIN SUBUNIT P14"/>
    <property type="match status" value="1"/>
</dbReference>
<dbReference type="GO" id="GO:0005730">
    <property type="term" value="C:nucleolus"/>
    <property type="evidence" value="ECO:0007669"/>
    <property type="project" value="TreeGrafter"/>
</dbReference>
<dbReference type="OrthoDB" id="24745at2759"/>
<evidence type="ECO:0000256" key="1">
    <source>
        <dbReference type="ARBA" id="ARBA00010800"/>
    </source>
</evidence>
<keyword evidence="2" id="KW-0819">tRNA processing</keyword>
<comment type="similarity">
    <text evidence="1">Belongs to the eukaryotic/archaeal RNase P protein component 2 family.</text>
</comment>
<dbReference type="EMBL" id="GL349450">
    <property type="protein sequence ID" value="KNC48326.1"/>
    <property type="molecule type" value="Genomic_DNA"/>
</dbReference>
<evidence type="ECO:0000256" key="3">
    <source>
        <dbReference type="SAM" id="MobiDB-lite"/>
    </source>
</evidence>
<dbReference type="InterPro" id="IPR038085">
    <property type="entry name" value="Rnp2-like_sf"/>
</dbReference>
<sequence>MAVPFYNPLSNTAIVRAPFDHFRMVWAALTLTTELFHRPVAIRVIHSAATLTNCRELIIKWNRALLRARTAGDSGAEDDEDTLNDAQGIDGLDQLVEDGEEDGVDAGDDADDTDV</sequence>
<dbReference type="SUPFAM" id="SSF160350">
    <property type="entry name" value="Rnp2-like"/>
    <property type="match status" value="1"/>
</dbReference>
<protein>
    <submittedName>
        <fullName evidence="4">Ribonuclease P/MRP protein subunit POP5</fullName>
    </submittedName>
</protein>
<dbReference type="PANTHER" id="PTHR15441:SF2">
    <property type="entry name" value="RIBONUCLEASE P_MRP PROTEIN SUBUNIT POP5"/>
    <property type="match status" value="1"/>
</dbReference>
<evidence type="ECO:0000313" key="4">
    <source>
        <dbReference type="EMBL" id="KNC48326.1"/>
    </source>
</evidence>
<dbReference type="Gene3D" id="3.30.70.3250">
    <property type="entry name" value="Ribonuclease P, Pop5 subunit"/>
    <property type="match status" value="1"/>
</dbReference>
<dbReference type="InterPro" id="IPR002759">
    <property type="entry name" value="Pop5/Rpp14/Rnp2-like"/>
</dbReference>
<feature type="compositionally biased region" description="Acidic residues" evidence="3">
    <location>
        <begin position="95"/>
        <end position="115"/>
    </location>
</feature>
<dbReference type="GO" id="GO:0001682">
    <property type="term" value="P:tRNA 5'-leader removal"/>
    <property type="evidence" value="ECO:0007669"/>
    <property type="project" value="InterPro"/>
</dbReference>
<dbReference type="GeneID" id="25564095"/>
<evidence type="ECO:0000313" key="5">
    <source>
        <dbReference type="Proteomes" id="UP000054408"/>
    </source>
</evidence>
<feature type="region of interest" description="Disordered" evidence="3">
    <location>
        <begin position="71"/>
        <end position="115"/>
    </location>
</feature>
<dbReference type="AlphaFoldDB" id="A0A0L0D8C0"/>
<name>A0A0L0D8C0_THETB</name>
<dbReference type="GO" id="GO:0000172">
    <property type="term" value="C:ribonuclease MRP complex"/>
    <property type="evidence" value="ECO:0007669"/>
    <property type="project" value="TreeGrafter"/>
</dbReference>
<dbReference type="GO" id="GO:0033204">
    <property type="term" value="F:ribonuclease P RNA binding"/>
    <property type="evidence" value="ECO:0007669"/>
    <property type="project" value="TreeGrafter"/>
</dbReference>
<dbReference type="Proteomes" id="UP000054408">
    <property type="component" value="Unassembled WGS sequence"/>
</dbReference>
<gene>
    <name evidence="4" type="ORF">AMSG_04557</name>
</gene>
<evidence type="ECO:0000256" key="2">
    <source>
        <dbReference type="ARBA" id="ARBA00022694"/>
    </source>
</evidence>
<dbReference type="STRING" id="461836.A0A0L0D8C0"/>
<accession>A0A0L0D8C0</accession>